<dbReference type="EMBL" id="KI669563">
    <property type="protein sequence ID" value="ETN21102.1"/>
    <property type="molecule type" value="Genomic_DNA"/>
</dbReference>
<reference evidence="2 3" key="2">
    <citation type="submission" date="2013-11" db="EMBL/GenBank/DDBJ databases">
        <title>The Genome Sequence of Phytophthora parasitica INRA-310.</title>
        <authorList>
            <consortium name="The Broad Institute Genomics Platform"/>
            <person name="Russ C."/>
            <person name="Tyler B."/>
            <person name="Panabieres F."/>
            <person name="Shan W."/>
            <person name="Tripathy S."/>
            <person name="Grunwald N."/>
            <person name="Machado M."/>
            <person name="Johnson C.S."/>
            <person name="Arredondo F."/>
            <person name="Hong C."/>
            <person name="Coffey M."/>
            <person name="Young S.K."/>
            <person name="Zeng Q."/>
            <person name="Gargeya S."/>
            <person name="Fitzgerald M."/>
            <person name="Abouelleil A."/>
            <person name="Alvarado L."/>
            <person name="Chapman S.B."/>
            <person name="Gainer-Dewar J."/>
            <person name="Goldberg J."/>
            <person name="Griggs A."/>
            <person name="Gujja S."/>
            <person name="Hansen M."/>
            <person name="Howarth C."/>
            <person name="Imamovic A."/>
            <person name="Ireland A."/>
            <person name="Larimer J."/>
            <person name="McCowan C."/>
            <person name="Murphy C."/>
            <person name="Pearson M."/>
            <person name="Poon T.W."/>
            <person name="Priest M."/>
            <person name="Roberts A."/>
            <person name="Saif S."/>
            <person name="Shea T."/>
            <person name="Sykes S."/>
            <person name="Wortman J."/>
            <person name="Nusbaum C."/>
            <person name="Birren B."/>
        </authorList>
    </citation>
    <scope>NUCLEOTIDE SEQUENCE [LARGE SCALE GENOMIC DNA]</scope>
    <source>
        <strain evidence="2 3">INRA-310</strain>
    </source>
</reference>
<sequence length="104" mass="11025">MEPISSNTTAPLASADSQTTSPLLGSSNRMHGGISFWNWRQNNGLSLSGFSSSGSALHSDWDARSSAIPPLSGGTGDSMAIPRSTWIISPLPISMIFYWKNGNP</sequence>
<accession>W2R6S9</accession>
<dbReference type="VEuPathDB" id="FungiDB:PPTG_21051"/>
<feature type="region of interest" description="Disordered" evidence="1">
    <location>
        <begin position="1"/>
        <end position="26"/>
    </location>
</feature>
<dbReference type="Proteomes" id="UP000018817">
    <property type="component" value="Unassembled WGS sequence"/>
</dbReference>
<proteinExistence type="predicted"/>
<gene>
    <name evidence="2" type="ORF">PPTG_21051</name>
</gene>
<protein>
    <submittedName>
        <fullName evidence="2">Uncharacterized protein</fullName>
    </submittedName>
</protein>
<dbReference type="AlphaFoldDB" id="W2R6S9"/>
<evidence type="ECO:0000313" key="3">
    <source>
        <dbReference type="Proteomes" id="UP000018817"/>
    </source>
</evidence>
<dbReference type="RefSeq" id="XP_008893752.1">
    <property type="nucleotide sequence ID" value="XM_008895504.1"/>
</dbReference>
<evidence type="ECO:0000313" key="2">
    <source>
        <dbReference type="EMBL" id="ETN21102.1"/>
    </source>
</evidence>
<evidence type="ECO:0000256" key="1">
    <source>
        <dbReference type="SAM" id="MobiDB-lite"/>
    </source>
</evidence>
<name>W2R6S9_PHYN3</name>
<dbReference type="GeneID" id="20189650"/>
<organism evidence="2 3">
    <name type="scientific">Phytophthora nicotianae (strain INRA-310)</name>
    <name type="common">Phytophthora parasitica</name>
    <dbReference type="NCBI Taxonomy" id="761204"/>
    <lineage>
        <taxon>Eukaryota</taxon>
        <taxon>Sar</taxon>
        <taxon>Stramenopiles</taxon>
        <taxon>Oomycota</taxon>
        <taxon>Peronosporomycetes</taxon>
        <taxon>Peronosporales</taxon>
        <taxon>Peronosporaceae</taxon>
        <taxon>Phytophthora</taxon>
    </lineage>
</organism>
<reference evidence="3" key="1">
    <citation type="submission" date="2011-12" db="EMBL/GenBank/DDBJ databases">
        <authorList>
            <consortium name="The Broad Institute Genome Sequencing Platform"/>
            <person name="Russ C."/>
            <person name="Tyler B."/>
            <person name="Panabieres F."/>
            <person name="Shan W."/>
            <person name="Tripathy S."/>
            <person name="Grunwald N."/>
            <person name="Machado M."/>
            <person name="Young S.K."/>
            <person name="Zeng Q."/>
            <person name="Gargeya S."/>
            <person name="Fitzgerald M."/>
            <person name="Haas B."/>
            <person name="Abouelleil A."/>
            <person name="Alvarado L."/>
            <person name="Arachchi H.M."/>
            <person name="Berlin A."/>
            <person name="Chapman S.B."/>
            <person name="Gearin G."/>
            <person name="Goldberg J."/>
            <person name="Griggs A."/>
            <person name="Gujja S."/>
            <person name="Hansen M."/>
            <person name="Heiman D."/>
            <person name="Howarth C."/>
            <person name="Larimer J."/>
            <person name="Lui A."/>
            <person name="MacDonald P.J.P."/>
            <person name="McCowen C."/>
            <person name="Montmayeur A."/>
            <person name="Murphy C."/>
            <person name="Neiman D."/>
            <person name="Pearson M."/>
            <person name="Priest M."/>
            <person name="Roberts A."/>
            <person name="Saif S."/>
            <person name="Shea T."/>
            <person name="Sisk P."/>
            <person name="Stolte C."/>
            <person name="Sykes S."/>
            <person name="Wortman J."/>
            <person name="Nusbaum C."/>
            <person name="Birren B."/>
        </authorList>
    </citation>
    <scope>NUCLEOTIDE SEQUENCE [LARGE SCALE GENOMIC DNA]</scope>
    <source>
        <strain evidence="3">INRA-310</strain>
    </source>
</reference>